<feature type="transmembrane region" description="Helical" evidence="6">
    <location>
        <begin position="80"/>
        <end position="99"/>
    </location>
</feature>
<keyword evidence="5 6" id="KW-0472">Membrane</keyword>
<evidence type="ECO:0000256" key="4">
    <source>
        <dbReference type="ARBA" id="ARBA00022989"/>
    </source>
</evidence>
<evidence type="ECO:0000256" key="5">
    <source>
        <dbReference type="ARBA" id="ARBA00023136"/>
    </source>
</evidence>
<protein>
    <recommendedName>
        <fullName evidence="7 8">Single cache domain-containing protein</fullName>
    </recommendedName>
</protein>
<evidence type="ECO:0000256" key="3">
    <source>
        <dbReference type="ARBA" id="ARBA00022692"/>
    </source>
</evidence>
<dbReference type="Gene3D" id="3.30.450.20">
    <property type="entry name" value="PAS domain"/>
    <property type="match status" value="1"/>
</dbReference>
<comment type="subcellular location">
    <subcellularLocation>
        <location evidence="1">Cell membrane</location>
        <topology evidence="1">Multi-pass membrane protein</topology>
    </subcellularLocation>
</comment>
<sequence>MLQTQFLLTNAHFTLNLLTALVCFAVSWLYFDAWLGRHDYKESTKSLGFLLLSLSFAVHATQIEQTILKNPLLNSEVTNILTAAFIISAFLVLIIGQFVDPLQPLPSYRLSMEKNVHGFGIKKSKDKSAAILLLGKIAPLVFVPFLYPVLAIFTGFLYLRRATLGLEYHLRTIGYSLTILAISELLSLSALFRGSTNITLERIVGAFGPIWMVEHVLQLIFTIYLGRWVWAYLTKRLETQLFIIFDTVILIVFLLTAIFFTSVSLSNMRQDILANLETNVALLAYTIDGKKAETLSDVEMLSQNPELITALKDQDKKALTELTTTTLITKSKDFLVVVDENGAILARGDDPEKIGGSLSDDPLIKKALTGSSITGLVTKDGVMAPVVSVRAAAPVKVGEDIIGAVTIGSVVDNAFVDGLKNATGLDASVYADNIRSATTFIAPDAKSRWIGIKEENKDVRKTVLNEGNIYTGSLSILNIPYLVAFAPIKNIDENPIGMLFVGKPEVTTIQTASKLIEQTFIVTVGLLMLSFFPSYFVSRYIISEVK</sequence>
<keyword evidence="3 6" id="KW-0812">Transmembrane</keyword>
<comment type="caution">
    <text evidence="9">The sequence shown here is derived from an EMBL/GenBank/DDBJ whole genome shotgun (WGS) entry which is preliminary data.</text>
</comment>
<reference evidence="9 10" key="1">
    <citation type="journal article" date="2016" name="Nat. Commun.">
        <title>Thousands of microbial genomes shed light on interconnected biogeochemical processes in an aquifer system.</title>
        <authorList>
            <person name="Anantharaman K."/>
            <person name="Brown C.T."/>
            <person name="Hug L.A."/>
            <person name="Sharon I."/>
            <person name="Castelle C.J."/>
            <person name="Probst A.J."/>
            <person name="Thomas B.C."/>
            <person name="Singh A."/>
            <person name="Wilkins M.J."/>
            <person name="Karaoz U."/>
            <person name="Brodie E.L."/>
            <person name="Williams K.H."/>
            <person name="Hubbard S.S."/>
            <person name="Banfield J.F."/>
        </authorList>
    </citation>
    <scope>NUCLEOTIDE SEQUENCE [LARGE SCALE GENOMIC DNA]</scope>
</reference>
<dbReference type="InterPro" id="IPR029151">
    <property type="entry name" value="Sensor-like_sf"/>
</dbReference>
<feature type="transmembrane region" description="Helical" evidence="6">
    <location>
        <begin position="173"/>
        <end position="192"/>
    </location>
</feature>
<evidence type="ECO:0000259" key="7">
    <source>
        <dbReference type="Pfam" id="PF17202"/>
    </source>
</evidence>
<feature type="transmembrane region" description="Helical" evidence="6">
    <location>
        <begin position="12"/>
        <end position="35"/>
    </location>
</feature>
<organism evidence="9 10">
    <name type="scientific">Candidatus Woesebacteria bacterium RIFCSPHIGHO2_01_FULL_40_22</name>
    <dbReference type="NCBI Taxonomy" id="1802499"/>
    <lineage>
        <taxon>Bacteria</taxon>
        <taxon>Candidatus Woeseibacteriota</taxon>
    </lineage>
</organism>
<evidence type="ECO:0000256" key="6">
    <source>
        <dbReference type="SAM" id="Phobius"/>
    </source>
</evidence>
<proteinExistence type="predicted"/>
<dbReference type="GO" id="GO:0005886">
    <property type="term" value="C:plasma membrane"/>
    <property type="evidence" value="ECO:0007669"/>
    <property type="project" value="UniProtKB-SubCell"/>
</dbReference>
<feature type="transmembrane region" description="Helical" evidence="6">
    <location>
        <begin position="204"/>
        <end position="229"/>
    </location>
</feature>
<dbReference type="Proteomes" id="UP000179221">
    <property type="component" value="Unassembled WGS sequence"/>
</dbReference>
<evidence type="ECO:0000256" key="1">
    <source>
        <dbReference type="ARBA" id="ARBA00004651"/>
    </source>
</evidence>
<name>A0A1F7YHD4_9BACT</name>
<accession>A0A1F7YHD4</accession>
<dbReference type="Pfam" id="PF17202">
    <property type="entry name" value="sCache_3_3"/>
    <property type="match status" value="1"/>
</dbReference>
<dbReference type="SUPFAM" id="SSF103190">
    <property type="entry name" value="Sensory domain-like"/>
    <property type="match status" value="2"/>
</dbReference>
<evidence type="ECO:0000313" key="10">
    <source>
        <dbReference type="Proteomes" id="UP000179221"/>
    </source>
</evidence>
<feature type="transmembrane region" description="Helical" evidence="6">
    <location>
        <begin position="129"/>
        <end position="153"/>
    </location>
</feature>
<evidence type="ECO:0000259" key="8">
    <source>
        <dbReference type="Pfam" id="PF17203"/>
    </source>
</evidence>
<dbReference type="AlphaFoldDB" id="A0A1F7YHD4"/>
<keyword evidence="2" id="KW-1003">Cell membrane</keyword>
<gene>
    <name evidence="9" type="ORF">A2628_03685</name>
</gene>
<dbReference type="InterPro" id="IPR033463">
    <property type="entry name" value="sCache_3"/>
</dbReference>
<feature type="domain" description="Single cache" evidence="7">
    <location>
        <begin position="412"/>
        <end position="511"/>
    </location>
</feature>
<feature type="transmembrane region" description="Helical" evidence="6">
    <location>
        <begin position="520"/>
        <end position="542"/>
    </location>
</feature>
<feature type="transmembrane region" description="Helical" evidence="6">
    <location>
        <begin position="241"/>
        <end position="260"/>
    </location>
</feature>
<dbReference type="EMBL" id="MGGL01000014">
    <property type="protein sequence ID" value="OGM26279.1"/>
    <property type="molecule type" value="Genomic_DNA"/>
</dbReference>
<evidence type="ECO:0000256" key="2">
    <source>
        <dbReference type="ARBA" id="ARBA00022475"/>
    </source>
</evidence>
<evidence type="ECO:0000313" key="9">
    <source>
        <dbReference type="EMBL" id="OGM26279.1"/>
    </source>
</evidence>
<feature type="domain" description="Single cache" evidence="8">
    <location>
        <begin position="268"/>
        <end position="408"/>
    </location>
</feature>
<keyword evidence="4 6" id="KW-1133">Transmembrane helix</keyword>
<dbReference type="Pfam" id="PF17203">
    <property type="entry name" value="sCache_3_2"/>
    <property type="match status" value="1"/>
</dbReference>